<dbReference type="PANTHER" id="PTHR47506">
    <property type="entry name" value="TRANSCRIPTIONAL REGULATORY PROTEIN"/>
    <property type="match status" value="1"/>
</dbReference>
<reference evidence="6 7" key="1">
    <citation type="submission" date="2020-08" db="EMBL/GenBank/DDBJ databases">
        <title>Sequencing the genomes of 1000 actinobacteria strains.</title>
        <authorList>
            <person name="Klenk H.-P."/>
        </authorList>
    </citation>
    <scope>NUCLEOTIDE SEQUENCE [LARGE SCALE GENOMIC DNA]</scope>
    <source>
        <strain evidence="6 7">DSM 45272</strain>
    </source>
</reference>
<comment type="caution">
    <text evidence="6">The sequence shown here is derived from an EMBL/GenBank/DDBJ whole genome shotgun (WGS) entry which is preliminary data.</text>
</comment>
<dbReference type="InterPro" id="IPR009057">
    <property type="entry name" value="Homeodomain-like_sf"/>
</dbReference>
<evidence type="ECO:0000256" key="1">
    <source>
        <dbReference type="ARBA" id="ARBA00023015"/>
    </source>
</evidence>
<dbReference type="PANTHER" id="PTHR47506:SF3">
    <property type="entry name" value="HTH-TYPE TRANSCRIPTIONAL REGULATOR LMRA"/>
    <property type="match status" value="1"/>
</dbReference>
<dbReference type="GO" id="GO:0003677">
    <property type="term" value="F:DNA binding"/>
    <property type="evidence" value="ECO:0007669"/>
    <property type="project" value="UniProtKB-UniRule"/>
</dbReference>
<dbReference type="RefSeq" id="WP_184896137.1">
    <property type="nucleotide sequence ID" value="NZ_JACHMX010000001.1"/>
</dbReference>
<dbReference type="Pfam" id="PF00440">
    <property type="entry name" value="TetR_N"/>
    <property type="match status" value="1"/>
</dbReference>
<gene>
    <name evidence="6" type="ORF">HDA45_003237</name>
</gene>
<dbReference type="PRINTS" id="PR00455">
    <property type="entry name" value="HTHTETR"/>
</dbReference>
<evidence type="ECO:0000259" key="5">
    <source>
        <dbReference type="PROSITE" id="PS50977"/>
    </source>
</evidence>
<evidence type="ECO:0000313" key="6">
    <source>
        <dbReference type="EMBL" id="MBB5853150.1"/>
    </source>
</evidence>
<accession>A0A841B2U8</accession>
<dbReference type="InterPro" id="IPR054156">
    <property type="entry name" value="YxaF_TetR_C"/>
</dbReference>
<dbReference type="Gene3D" id="1.10.357.10">
    <property type="entry name" value="Tetracycline Repressor, domain 2"/>
    <property type="match status" value="1"/>
</dbReference>
<evidence type="ECO:0000313" key="7">
    <source>
        <dbReference type="Proteomes" id="UP000580861"/>
    </source>
</evidence>
<feature type="DNA-binding region" description="H-T-H motif" evidence="4">
    <location>
        <begin position="28"/>
        <end position="47"/>
    </location>
</feature>
<dbReference type="SUPFAM" id="SSF46689">
    <property type="entry name" value="Homeodomain-like"/>
    <property type="match status" value="1"/>
</dbReference>
<proteinExistence type="predicted"/>
<keyword evidence="1" id="KW-0805">Transcription regulation</keyword>
<organism evidence="6 7">
    <name type="scientific">Amycolatopsis umgeniensis</name>
    <dbReference type="NCBI Taxonomy" id="336628"/>
    <lineage>
        <taxon>Bacteria</taxon>
        <taxon>Bacillati</taxon>
        <taxon>Actinomycetota</taxon>
        <taxon>Actinomycetes</taxon>
        <taxon>Pseudonocardiales</taxon>
        <taxon>Pseudonocardiaceae</taxon>
        <taxon>Amycolatopsis</taxon>
    </lineage>
</organism>
<keyword evidence="2 4" id="KW-0238">DNA-binding</keyword>
<feature type="domain" description="HTH tetR-type" evidence="5">
    <location>
        <begin position="5"/>
        <end position="65"/>
    </location>
</feature>
<dbReference type="Pfam" id="PF21993">
    <property type="entry name" value="TetR_C_13_2"/>
    <property type="match status" value="1"/>
</dbReference>
<dbReference type="InterPro" id="IPR001647">
    <property type="entry name" value="HTH_TetR"/>
</dbReference>
<dbReference type="SUPFAM" id="SSF48498">
    <property type="entry name" value="Tetracyclin repressor-like, C-terminal domain"/>
    <property type="match status" value="1"/>
</dbReference>
<dbReference type="InterPro" id="IPR036271">
    <property type="entry name" value="Tet_transcr_reg_TetR-rel_C_sf"/>
</dbReference>
<dbReference type="PROSITE" id="PS50977">
    <property type="entry name" value="HTH_TETR_2"/>
    <property type="match status" value="1"/>
</dbReference>
<evidence type="ECO:0000256" key="2">
    <source>
        <dbReference type="ARBA" id="ARBA00023125"/>
    </source>
</evidence>
<evidence type="ECO:0000256" key="3">
    <source>
        <dbReference type="ARBA" id="ARBA00023163"/>
    </source>
</evidence>
<dbReference type="AlphaFoldDB" id="A0A841B2U8"/>
<dbReference type="Proteomes" id="UP000580861">
    <property type="component" value="Unassembled WGS sequence"/>
</dbReference>
<sequence>MVRRTDTRQRMLDSAAELFHQQGYHATGLNQLVAAVGAPKGSLYFHFPGGKEQLAAEAIRQSADRLCEQLRTITENSPDVITGIENVVEALAISLEESDFQRGCPLATVALDASGDSEAIRQACADGYTSWHTLISEALNELGTDRADQLATVVLASVEGGLLLAKTLHDTAPLRAIAPHLRTTLERESS</sequence>
<dbReference type="EMBL" id="JACHMX010000001">
    <property type="protein sequence ID" value="MBB5853150.1"/>
    <property type="molecule type" value="Genomic_DNA"/>
</dbReference>
<evidence type="ECO:0000256" key="4">
    <source>
        <dbReference type="PROSITE-ProRule" id="PRU00335"/>
    </source>
</evidence>
<keyword evidence="3" id="KW-0804">Transcription</keyword>
<name>A0A841B2U8_9PSEU</name>
<protein>
    <submittedName>
        <fullName evidence="6">TetR/AcrR family transcriptional repressor of lmrAB and yxaGH operons</fullName>
    </submittedName>
</protein>
<keyword evidence="7" id="KW-1185">Reference proteome</keyword>